<reference evidence="1" key="1">
    <citation type="submission" date="2022-07" db="EMBL/GenBank/DDBJ databases">
        <title>Phylogenomic reconstructions and comparative analyses of Kickxellomycotina fungi.</title>
        <authorList>
            <person name="Reynolds N.K."/>
            <person name="Stajich J.E."/>
            <person name="Barry K."/>
            <person name="Grigoriev I.V."/>
            <person name="Crous P."/>
            <person name="Smith M.E."/>
        </authorList>
    </citation>
    <scope>NUCLEOTIDE SEQUENCE</scope>
    <source>
        <strain evidence="1">NRRL 5244</strain>
    </source>
</reference>
<proteinExistence type="predicted"/>
<comment type="caution">
    <text evidence="1">The sequence shown here is derived from an EMBL/GenBank/DDBJ whole genome shotgun (WGS) entry which is preliminary data.</text>
</comment>
<gene>
    <name evidence="1" type="ORF">FBU59_002254</name>
</gene>
<accession>A0ACC1JBY3</accession>
<evidence type="ECO:0000313" key="1">
    <source>
        <dbReference type="EMBL" id="KAJ1945619.1"/>
    </source>
</evidence>
<dbReference type="Proteomes" id="UP001150603">
    <property type="component" value="Unassembled WGS sequence"/>
</dbReference>
<keyword evidence="2" id="KW-1185">Reference proteome</keyword>
<evidence type="ECO:0000313" key="2">
    <source>
        <dbReference type="Proteomes" id="UP001150603"/>
    </source>
</evidence>
<name>A0ACC1JBY3_9FUNG</name>
<organism evidence="1 2">
    <name type="scientific">Linderina macrospora</name>
    <dbReference type="NCBI Taxonomy" id="4868"/>
    <lineage>
        <taxon>Eukaryota</taxon>
        <taxon>Fungi</taxon>
        <taxon>Fungi incertae sedis</taxon>
        <taxon>Zoopagomycota</taxon>
        <taxon>Kickxellomycotina</taxon>
        <taxon>Kickxellomycetes</taxon>
        <taxon>Kickxellales</taxon>
        <taxon>Kickxellaceae</taxon>
        <taxon>Linderina</taxon>
    </lineage>
</organism>
<protein>
    <submittedName>
        <fullName evidence="1">Uncharacterized protein</fullName>
    </submittedName>
</protein>
<sequence length="379" mass="42263">MTKTRRRSTKTVFGFDAGMPVPRAYTMFGSDELQAALGNEQDQAKLVQTYLFDPETWQELFSESQKNPVIKRALRVIVQMGTVAATLTHQYTVALTQEEVLLDRKRLQKSVSKTVYYASDDCFVSDFRNNGSAGWSEGRAAIRVVSADAIDVAEKLMELNPSHRAPAVLVFGAKSTPGGGYKRGAGSQEEDLVRRSALLHNLEDPYGFDPARDWSYPLPEFGGVYSPDVAVFRDAESKGYAFRDEALYLSFINVAPYSNVQANDVQYYGRLQSRIPDETMRRYMRKMEVILNIAREQGHRSVVLGAFGCAGQAALAVHMAQLWKEVIDASPYAFREFFDDIAFAIPDDSPGDDSPIEENSIASVFATAFGVELENLDFF</sequence>
<dbReference type="EMBL" id="JANBPW010001204">
    <property type="protein sequence ID" value="KAJ1945619.1"/>
    <property type="molecule type" value="Genomic_DNA"/>
</dbReference>